<dbReference type="GO" id="GO:0005988">
    <property type="term" value="P:lactose metabolic process"/>
    <property type="evidence" value="ECO:0007669"/>
    <property type="project" value="UniProtKB-KW"/>
</dbReference>
<dbReference type="EC" id="2.7.1.144" evidence="3"/>
<evidence type="ECO:0000259" key="4">
    <source>
        <dbReference type="Pfam" id="PF00294"/>
    </source>
</evidence>
<dbReference type="Gene3D" id="3.40.1190.20">
    <property type="match status" value="1"/>
</dbReference>
<evidence type="ECO:0000256" key="2">
    <source>
        <dbReference type="ARBA" id="ARBA00022777"/>
    </source>
</evidence>
<name>A0A1H7IJA6_9LACT</name>
<keyword evidence="6" id="KW-1185">Reference proteome</keyword>
<dbReference type="InterPro" id="IPR002173">
    <property type="entry name" value="Carboh/pur_kinase_PfkB_CS"/>
</dbReference>
<dbReference type="UniPathway" id="UPA00704">
    <property type="reaction ID" value="UER00715"/>
</dbReference>
<comment type="pathway">
    <text evidence="3">Carbohydrate metabolism; D-tagatose 6-phosphate degradation; D-glyceraldehyde 3-phosphate and glycerone phosphate from D-tagatose 6-phosphate: step 1/2.</text>
</comment>
<dbReference type="InterPro" id="IPR017583">
    <property type="entry name" value="Tagatose/fructose_Pkinase"/>
</dbReference>
<dbReference type="PIRSF" id="PIRSF000535">
    <property type="entry name" value="1PFK/6PFK/LacC"/>
    <property type="match status" value="1"/>
</dbReference>
<keyword evidence="3" id="KW-0423">Lactose metabolism</keyword>
<reference evidence="6" key="1">
    <citation type="submission" date="2016-10" db="EMBL/GenBank/DDBJ databases">
        <authorList>
            <person name="Varghese N."/>
            <person name="Submissions S."/>
        </authorList>
    </citation>
    <scope>NUCLEOTIDE SEQUENCE [LARGE SCALE GENOMIC DNA]</scope>
    <source>
        <strain evidence="6">DSM 19183</strain>
    </source>
</reference>
<comment type="similarity">
    <text evidence="3">Belongs to the carbohydrate kinase PfkB family. LacC subfamily.</text>
</comment>
<dbReference type="InterPro" id="IPR029056">
    <property type="entry name" value="Ribokinase-like"/>
</dbReference>
<dbReference type="PROSITE" id="PS00584">
    <property type="entry name" value="PFKB_KINASES_2"/>
    <property type="match status" value="1"/>
</dbReference>
<dbReference type="PANTHER" id="PTHR10584:SF166">
    <property type="entry name" value="RIBOKINASE"/>
    <property type="match status" value="1"/>
</dbReference>
<dbReference type="SUPFAM" id="SSF53613">
    <property type="entry name" value="Ribokinase-like"/>
    <property type="match status" value="1"/>
</dbReference>
<keyword evidence="1 3" id="KW-0808">Transferase</keyword>
<dbReference type="Proteomes" id="UP000199081">
    <property type="component" value="Unassembled WGS sequence"/>
</dbReference>
<dbReference type="STRING" id="426702.SAMN04488099_104154"/>
<protein>
    <recommendedName>
        <fullName evidence="3">Tagatose-6-phosphate kinase</fullName>
        <ecNumber evidence="3">2.7.1.144</ecNumber>
    </recommendedName>
</protein>
<dbReference type="GO" id="GO:0009024">
    <property type="term" value="F:tagatose-6-phosphate kinase activity"/>
    <property type="evidence" value="ECO:0007669"/>
    <property type="project" value="UniProtKB-EC"/>
</dbReference>
<keyword evidence="2 5" id="KW-0418">Kinase</keyword>
<dbReference type="Pfam" id="PF00294">
    <property type="entry name" value="PfkB"/>
    <property type="match status" value="1"/>
</dbReference>
<keyword evidence="3" id="KW-0067">ATP-binding</keyword>
<evidence type="ECO:0000256" key="3">
    <source>
        <dbReference type="PIRNR" id="PIRNR000535"/>
    </source>
</evidence>
<dbReference type="EMBL" id="FNZU01000004">
    <property type="protein sequence ID" value="SEK62488.1"/>
    <property type="molecule type" value="Genomic_DNA"/>
</dbReference>
<feature type="domain" description="Carbohydrate kinase PfkB" evidence="4">
    <location>
        <begin position="13"/>
        <end position="298"/>
    </location>
</feature>
<organism evidence="5 6">
    <name type="scientific">Alkalibacterium pelagium</name>
    <dbReference type="NCBI Taxonomy" id="426702"/>
    <lineage>
        <taxon>Bacteria</taxon>
        <taxon>Bacillati</taxon>
        <taxon>Bacillota</taxon>
        <taxon>Bacilli</taxon>
        <taxon>Lactobacillales</taxon>
        <taxon>Carnobacteriaceae</taxon>
        <taxon>Alkalibacterium</taxon>
    </lineage>
</organism>
<sequence>MTQKQSESEEAPILVIGAITADISITAESFNQGKMNRGTSSYTLGGVGWNIARNLSALDLPVKLISAVGNDAFGMEALKEADKWGIDTSDVVIKDERSTPTILIATHADGSESLSVKSPNVLDSITRDSLESIRETIHLSKYCILDGSLEPEVLAGIRELLPEATILLDPASEEEADKLVEVFTLADIIKPNQSEAEIWADQKISSNEDAKRAVDSLMKKGAKQIVLPLEDGGAVYNDSNSIRRLKGIQVDPVNTTGAGDAFLSGLIYGLVKDCSLEKAVRMGMAASVMTLQTEEIIHPELSPEALFIQVEEILKEATD</sequence>
<evidence type="ECO:0000256" key="1">
    <source>
        <dbReference type="ARBA" id="ARBA00022679"/>
    </source>
</evidence>
<comment type="catalytic activity">
    <reaction evidence="3">
        <text>D-tagatofuranose 6-phosphate + ATP = D-tagatofuranose 1,6-bisphosphate + ADP + H(+)</text>
        <dbReference type="Rhea" id="RHEA:12420"/>
        <dbReference type="ChEBI" id="CHEBI:15378"/>
        <dbReference type="ChEBI" id="CHEBI:30616"/>
        <dbReference type="ChEBI" id="CHEBI:58694"/>
        <dbReference type="ChEBI" id="CHEBI:58695"/>
        <dbReference type="ChEBI" id="CHEBI:456216"/>
        <dbReference type="EC" id="2.7.1.144"/>
    </reaction>
</comment>
<evidence type="ECO:0000313" key="5">
    <source>
        <dbReference type="EMBL" id="SEK62488.1"/>
    </source>
</evidence>
<dbReference type="GO" id="GO:2001059">
    <property type="term" value="P:D-tagatose 6-phosphate catabolic process"/>
    <property type="evidence" value="ECO:0007669"/>
    <property type="project" value="UniProtKB-UniPathway"/>
</dbReference>
<dbReference type="PANTHER" id="PTHR10584">
    <property type="entry name" value="SUGAR KINASE"/>
    <property type="match status" value="1"/>
</dbReference>
<proteinExistence type="inferred from homology"/>
<dbReference type="AlphaFoldDB" id="A0A1H7IJA6"/>
<keyword evidence="3" id="KW-0547">Nucleotide-binding</keyword>
<dbReference type="GO" id="GO:0005524">
    <property type="term" value="F:ATP binding"/>
    <property type="evidence" value="ECO:0007669"/>
    <property type="project" value="UniProtKB-KW"/>
</dbReference>
<dbReference type="InterPro" id="IPR011611">
    <property type="entry name" value="PfkB_dom"/>
</dbReference>
<dbReference type="RefSeq" id="WP_170230964.1">
    <property type="nucleotide sequence ID" value="NZ_BJYC01000004.1"/>
</dbReference>
<evidence type="ECO:0000313" key="6">
    <source>
        <dbReference type="Proteomes" id="UP000199081"/>
    </source>
</evidence>
<gene>
    <name evidence="5" type="ORF">SAMN04488099_104154</name>
</gene>
<accession>A0A1H7IJA6</accession>